<evidence type="ECO:0000313" key="6">
    <source>
        <dbReference type="Proteomes" id="UP000602905"/>
    </source>
</evidence>
<evidence type="ECO:0000256" key="2">
    <source>
        <dbReference type="ARBA" id="ARBA00023242"/>
    </source>
</evidence>
<dbReference type="AlphaFoldDB" id="A0A8H7HRF8"/>
<dbReference type="SUPFAM" id="SSF57701">
    <property type="entry name" value="Zn2/Cys6 DNA-binding domain"/>
    <property type="match status" value="2"/>
</dbReference>
<feature type="region of interest" description="Disordered" evidence="3">
    <location>
        <begin position="653"/>
        <end position="684"/>
    </location>
</feature>
<dbReference type="PANTHER" id="PTHR37534">
    <property type="entry name" value="TRANSCRIPTIONAL ACTIVATOR PROTEIN UGA3"/>
    <property type="match status" value="1"/>
</dbReference>
<comment type="subcellular location">
    <subcellularLocation>
        <location evidence="1">Nucleus</location>
    </subcellularLocation>
</comment>
<dbReference type="GO" id="GO:0008270">
    <property type="term" value="F:zinc ion binding"/>
    <property type="evidence" value="ECO:0007669"/>
    <property type="project" value="InterPro"/>
</dbReference>
<accession>A0A8H7HRF8</accession>
<dbReference type="EMBL" id="JACYCD010000049">
    <property type="protein sequence ID" value="KAF8707358.1"/>
    <property type="molecule type" value="Genomic_DNA"/>
</dbReference>
<dbReference type="Gene3D" id="4.10.240.10">
    <property type="entry name" value="Zn(2)-C6 fungal-type DNA-binding domain"/>
    <property type="match status" value="1"/>
</dbReference>
<organism evidence="5 6">
    <name type="scientific">Rhizoctonia solani</name>
    <dbReference type="NCBI Taxonomy" id="456999"/>
    <lineage>
        <taxon>Eukaryota</taxon>
        <taxon>Fungi</taxon>
        <taxon>Dikarya</taxon>
        <taxon>Basidiomycota</taxon>
        <taxon>Agaricomycotina</taxon>
        <taxon>Agaricomycetes</taxon>
        <taxon>Cantharellales</taxon>
        <taxon>Ceratobasidiaceae</taxon>
        <taxon>Rhizoctonia</taxon>
    </lineage>
</organism>
<dbReference type="PROSITE" id="PS00463">
    <property type="entry name" value="ZN2_CY6_FUNGAL_1"/>
    <property type="match status" value="1"/>
</dbReference>
<dbReference type="InterPro" id="IPR001138">
    <property type="entry name" value="Zn2Cys6_DnaBD"/>
</dbReference>
<reference evidence="5" key="1">
    <citation type="submission" date="2020-09" db="EMBL/GenBank/DDBJ databases">
        <title>Comparative genome analyses of four rice-infecting Rhizoctonia solani isolates reveal extensive enrichment of homogalacturonan modification genes.</title>
        <authorList>
            <person name="Lee D.-Y."/>
            <person name="Jeon J."/>
            <person name="Kim K.-T."/>
            <person name="Cheong K."/>
            <person name="Song H."/>
            <person name="Choi G."/>
            <person name="Ko J."/>
            <person name="Opiyo S.O."/>
            <person name="Zuo S."/>
            <person name="Madhav S."/>
            <person name="Lee Y.-H."/>
            <person name="Wang G.-L."/>
        </authorList>
    </citation>
    <scope>NUCLEOTIDE SEQUENCE</scope>
    <source>
        <strain evidence="5">AG1-IA WGL</strain>
    </source>
</reference>
<dbReference type="GO" id="GO:0000981">
    <property type="term" value="F:DNA-binding transcription factor activity, RNA polymerase II-specific"/>
    <property type="evidence" value="ECO:0007669"/>
    <property type="project" value="InterPro"/>
</dbReference>
<evidence type="ECO:0000256" key="3">
    <source>
        <dbReference type="SAM" id="MobiDB-lite"/>
    </source>
</evidence>
<evidence type="ECO:0000256" key="1">
    <source>
        <dbReference type="ARBA" id="ARBA00004123"/>
    </source>
</evidence>
<dbReference type="InterPro" id="IPR021858">
    <property type="entry name" value="Fun_TF"/>
</dbReference>
<dbReference type="Pfam" id="PF11951">
    <property type="entry name" value="Fungal_trans_2"/>
    <property type="match status" value="1"/>
</dbReference>
<name>A0A8H7HRF8_9AGAM</name>
<dbReference type="PROSITE" id="PS50048">
    <property type="entry name" value="ZN2_CY6_FUNGAL_2"/>
    <property type="match status" value="1"/>
</dbReference>
<gene>
    <name evidence="5" type="ORF">RHS03_04472</name>
</gene>
<feature type="region of interest" description="Disordered" evidence="3">
    <location>
        <begin position="182"/>
        <end position="218"/>
    </location>
</feature>
<evidence type="ECO:0000313" key="5">
    <source>
        <dbReference type="EMBL" id="KAF8707358.1"/>
    </source>
</evidence>
<feature type="compositionally biased region" description="Low complexity" evidence="3">
    <location>
        <begin position="672"/>
        <end position="684"/>
    </location>
</feature>
<feature type="domain" description="Zn(2)-C6 fungal-type" evidence="4">
    <location>
        <begin position="8"/>
        <end position="38"/>
    </location>
</feature>
<dbReference type="Pfam" id="PF00172">
    <property type="entry name" value="Zn_clus"/>
    <property type="match status" value="2"/>
</dbReference>
<dbReference type="SMART" id="SM00066">
    <property type="entry name" value="GAL4"/>
    <property type="match status" value="2"/>
</dbReference>
<proteinExistence type="predicted"/>
<dbReference type="InterPro" id="IPR036864">
    <property type="entry name" value="Zn2-C6_fun-type_DNA-bd_sf"/>
</dbReference>
<sequence>MSLRSTTGCSTCKTKRKKCDETKPKCLKCVQKGLNCEYQYVEPTGRGTRIRTKPAPRPPSEQAKLLAKQQASLKEASELVNVAEGLETPAELFEPSLAPPVEATVPPDTDWSALLYEPVAIPSLDSLSTQVVLSPPTAPPDSPLPRILTSGQASLFDALFSLDKDGSAWRVDDRSNSALLTSSNEHMLDQSRPTVHPPLDLVPDTDTSEYEDDEGDQGPGENIIAQLVLICQRPLDAQFMPLVMFDPLKAGSRTKHTVVNRFLGSEISRSRVLLISEVARRLSKSPNLDERGEKMLLSLREQVWGNVMSYQTQVWPPSEDERKRANAALVHIVEALNIHAITAPLGPILSLLRSAAPVFLCACPPPHPPHMADLLLTIRDDIVLGHFAVCDVVTSIVTGRPLLCRYHVPWSLELCNEFTKDENLGLRWLFGIPDQFVMLFAYMDGLWKDAQASGTTVDLGIIQRIEEDIGNIDILPCRTSDSSLAIGRMVVQECWRQVLLEANALDHRVKKAQKGFMKLLKATKPRRNPDVFTIMPMIIAGAVTTKSTHRQIILSRFLSMPEFANPGVAGNDLLRMLEDIWARTNMEGRPARWEDLREACQRVRLGELYGISRESILKQFRRKKCDEIKPTCLRCQNSGAECKYEFIQGPGKHAKVKTKPGLRPPSEQAMKSVLPSSSSLSTLEAGNSSESSIELFEDSPVPILPPILDNWGNNLTLPTLPALTTPSFIPQNTRALFSVSTTAQSSAPAQGLSYPQGSWLRPSLISNGTAPFLESSHPHSSSIGQNYSWNVCYEAYRTNGIASNSPLEADVPTSPPEVLDEEEDSEGIKDIFCLNPLILDWKLESNTLSFVLQSYGQWIQVAIFEPLKVIHETKENVICQLSGSSASRTRLLLTARIMRALAKSWVLEDTEKRVLGMLRGEVLRNTASYTPQEWLPSEDKRGHAYGLLDHMIEVVSLQICSVPLRLTLDLLQTALPVFLAACPSARPPHMLDILLKGGLNLSHFVAADVAICVTTGRPLLCRYHVPWSLDLCNEFMDKVENQGSQWLFGIPDQFILLIGYIDGLVKNTTAAGITVDSGLLAQIEDNVRRIQVSPCESNDPSLVVARMAVQQCWREAVVVYLYMALGGAHALDPRVVRAQTGFMRLVKSIKPGRNPDGFLVIPMIVVAVASTKRSHRQLITSRILSLPECAHPSAAGNEMMLTLMEVWAKTDLECRPPLWSDLREACMKVTGV</sequence>
<dbReference type="CDD" id="cd00067">
    <property type="entry name" value="GAL4"/>
    <property type="match status" value="2"/>
</dbReference>
<protein>
    <recommendedName>
        <fullName evidence="4">Zn(2)-C6 fungal-type domain-containing protein</fullName>
    </recommendedName>
</protein>
<comment type="caution">
    <text evidence="5">The sequence shown here is derived from an EMBL/GenBank/DDBJ whole genome shotgun (WGS) entry which is preliminary data.</text>
</comment>
<dbReference type="GO" id="GO:0005634">
    <property type="term" value="C:nucleus"/>
    <property type="evidence" value="ECO:0007669"/>
    <property type="project" value="UniProtKB-SubCell"/>
</dbReference>
<feature type="compositionally biased region" description="Acidic residues" evidence="3">
    <location>
        <begin position="206"/>
        <end position="216"/>
    </location>
</feature>
<evidence type="ECO:0000259" key="4">
    <source>
        <dbReference type="PROSITE" id="PS50048"/>
    </source>
</evidence>
<dbReference type="Proteomes" id="UP000602905">
    <property type="component" value="Unassembled WGS sequence"/>
</dbReference>
<dbReference type="OrthoDB" id="3251668at2759"/>
<feature type="non-terminal residue" evidence="5">
    <location>
        <position position="1232"/>
    </location>
</feature>
<keyword evidence="2" id="KW-0539">Nucleus</keyword>
<dbReference type="PANTHER" id="PTHR37534:SF46">
    <property type="entry name" value="ZN(II)2CYS6 TRANSCRIPTION FACTOR (EUROFUNG)"/>
    <property type="match status" value="1"/>
</dbReference>